<keyword evidence="5 16" id="KW-0808">Transferase</keyword>
<comment type="subunit">
    <text evidence="4 16">Homodimer.</text>
</comment>
<organism evidence="19 20">
    <name type="scientific">Thiothrix lacustris</name>
    <dbReference type="NCBI Taxonomy" id="525917"/>
    <lineage>
        <taxon>Bacteria</taxon>
        <taxon>Pseudomonadati</taxon>
        <taxon>Pseudomonadota</taxon>
        <taxon>Gammaproteobacteria</taxon>
        <taxon>Thiotrichales</taxon>
        <taxon>Thiotrichaceae</taxon>
        <taxon>Thiothrix</taxon>
    </lineage>
</organism>
<dbReference type="GO" id="GO:0033786">
    <property type="term" value="F:heptose-1-phosphate adenylyltransferase activity"/>
    <property type="evidence" value="ECO:0007669"/>
    <property type="project" value="UniProtKB-UniRule"/>
</dbReference>
<dbReference type="NCBIfam" id="TIGR02199">
    <property type="entry name" value="rfaE_dom_II"/>
    <property type="match status" value="1"/>
</dbReference>
<dbReference type="FunFam" id="3.40.50.620:FF:000028">
    <property type="entry name" value="Bifunctional protein HldE"/>
    <property type="match status" value="1"/>
</dbReference>
<evidence type="ECO:0000256" key="1">
    <source>
        <dbReference type="ARBA" id="ARBA00002319"/>
    </source>
</evidence>
<feature type="domain" description="Carbohydrate kinase PfkB" evidence="17">
    <location>
        <begin position="11"/>
        <end position="308"/>
    </location>
</feature>
<dbReference type="InterPro" id="IPR011611">
    <property type="entry name" value="PfkB_dom"/>
</dbReference>
<evidence type="ECO:0000256" key="10">
    <source>
        <dbReference type="ARBA" id="ARBA00023268"/>
    </source>
</evidence>
<keyword evidence="9 16" id="KW-0067">ATP-binding</keyword>
<evidence type="ECO:0000256" key="13">
    <source>
        <dbReference type="ARBA" id="ARBA00052873"/>
    </source>
</evidence>
<feature type="region of interest" description="Ribokinase" evidence="16">
    <location>
        <begin position="1"/>
        <end position="322"/>
    </location>
</feature>
<dbReference type="InterPro" id="IPR011914">
    <property type="entry name" value="RfaE_dom_II"/>
</dbReference>
<keyword evidence="10 16" id="KW-0511">Multifunctional enzyme</keyword>
<evidence type="ECO:0000256" key="16">
    <source>
        <dbReference type="HAMAP-Rule" id="MF_01603"/>
    </source>
</evidence>
<dbReference type="AlphaFoldDB" id="A0A1Y1QJ26"/>
<reference evidence="19 20" key="1">
    <citation type="submission" date="2017-01" db="EMBL/GenBank/DDBJ databases">
        <title>Novel large sulfur bacteria in the metagenomes of groundwater-fed chemosynthetic microbial mats in the Lake Huron basin.</title>
        <authorList>
            <person name="Sharrar A.M."/>
            <person name="Flood B.E."/>
            <person name="Bailey J.V."/>
            <person name="Jones D.S."/>
            <person name="Biddanda B."/>
            <person name="Ruberg S.A."/>
            <person name="Marcus D.N."/>
            <person name="Dick G.J."/>
        </authorList>
    </citation>
    <scope>NUCLEOTIDE SEQUENCE [LARGE SCALE GENOMIC DNA]</scope>
    <source>
        <strain evidence="19">A8</strain>
    </source>
</reference>
<evidence type="ECO:0000256" key="8">
    <source>
        <dbReference type="ARBA" id="ARBA00022777"/>
    </source>
</evidence>
<dbReference type="Pfam" id="PF01467">
    <property type="entry name" value="CTP_transf_like"/>
    <property type="match status" value="1"/>
</dbReference>
<evidence type="ECO:0000256" key="15">
    <source>
        <dbReference type="ARBA" id="ARBA00061122"/>
    </source>
</evidence>
<evidence type="ECO:0000256" key="2">
    <source>
        <dbReference type="ARBA" id="ARBA00003753"/>
    </source>
</evidence>
<dbReference type="GO" id="GO:0005524">
    <property type="term" value="F:ATP binding"/>
    <property type="evidence" value="ECO:0007669"/>
    <property type="project" value="UniProtKB-UniRule"/>
</dbReference>
<dbReference type="InterPro" id="IPR004821">
    <property type="entry name" value="Cyt_trans-like"/>
</dbReference>
<dbReference type="UniPathway" id="UPA00356">
    <property type="reaction ID" value="UER00437"/>
</dbReference>
<comment type="pathway">
    <text evidence="3">Bacterial outer membrane biogenesis; LPS core biosynthesis.</text>
</comment>
<evidence type="ECO:0000256" key="11">
    <source>
        <dbReference type="ARBA" id="ARBA00023277"/>
    </source>
</evidence>
<dbReference type="GO" id="GO:0005829">
    <property type="term" value="C:cytosol"/>
    <property type="evidence" value="ECO:0007669"/>
    <property type="project" value="TreeGrafter"/>
</dbReference>
<dbReference type="SUPFAM" id="SSF53613">
    <property type="entry name" value="Ribokinase-like"/>
    <property type="match status" value="1"/>
</dbReference>
<dbReference type="EMBL" id="MTEJ01000227">
    <property type="protein sequence ID" value="OQX06894.1"/>
    <property type="molecule type" value="Genomic_DNA"/>
</dbReference>
<dbReference type="Proteomes" id="UP000192491">
    <property type="component" value="Unassembled WGS sequence"/>
</dbReference>
<keyword evidence="11 16" id="KW-0119">Carbohydrate metabolism</keyword>
<comment type="catalytic activity">
    <reaction evidence="13 16">
        <text>D-glycero-beta-D-manno-heptose 7-phosphate + ATP = D-glycero-beta-D-manno-heptose 1,7-bisphosphate + ADP + H(+)</text>
        <dbReference type="Rhea" id="RHEA:27473"/>
        <dbReference type="ChEBI" id="CHEBI:15378"/>
        <dbReference type="ChEBI" id="CHEBI:30616"/>
        <dbReference type="ChEBI" id="CHEBI:60204"/>
        <dbReference type="ChEBI" id="CHEBI:60208"/>
        <dbReference type="ChEBI" id="CHEBI:456216"/>
        <dbReference type="EC" id="2.7.1.167"/>
    </reaction>
</comment>
<feature type="domain" description="Cytidyltransferase-like" evidence="18">
    <location>
        <begin position="346"/>
        <end position="438"/>
    </location>
</feature>
<comment type="catalytic activity">
    <reaction evidence="12 16">
        <text>D-glycero-beta-D-manno-heptose 1-phosphate + ATP + H(+) = ADP-D-glycero-beta-D-manno-heptose + diphosphate</text>
        <dbReference type="Rhea" id="RHEA:27465"/>
        <dbReference type="ChEBI" id="CHEBI:15378"/>
        <dbReference type="ChEBI" id="CHEBI:30616"/>
        <dbReference type="ChEBI" id="CHEBI:33019"/>
        <dbReference type="ChEBI" id="CHEBI:59967"/>
        <dbReference type="ChEBI" id="CHEBI:61593"/>
        <dbReference type="EC" id="2.7.7.70"/>
    </reaction>
</comment>
<dbReference type="UniPathway" id="UPA00958"/>
<comment type="pathway">
    <text evidence="16">Nucleotide-sugar biosynthesis; ADP-L-glycero-beta-D-manno-heptose biosynthesis; ADP-L-glycero-beta-D-manno-heptose from D-glycero-beta-D-manno-heptose 7-phosphate: step 1/4.</text>
</comment>
<proteinExistence type="inferred from homology"/>
<dbReference type="PANTHER" id="PTHR46969">
    <property type="entry name" value="BIFUNCTIONAL PROTEIN HLDE"/>
    <property type="match status" value="1"/>
</dbReference>
<evidence type="ECO:0000313" key="20">
    <source>
        <dbReference type="Proteomes" id="UP000192491"/>
    </source>
</evidence>
<evidence type="ECO:0000256" key="7">
    <source>
        <dbReference type="ARBA" id="ARBA00022741"/>
    </source>
</evidence>
<evidence type="ECO:0000256" key="5">
    <source>
        <dbReference type="ARBA" id="ARBA00022679"/>
    </source>
</evidence>
<feature type="binding site" evidence="16">
    <location>
        <begin position="197"/>
        <end position="200"/>
    </location>
    <ligand>
        <name>ATP</name>
        <dbReference type="ChEBI" id="CHEBI:30616"/>
    </ligand>
</feature>
<dbReference type="Pfam" id="PF00294">
    <property type="entry name" value="PfkB"/>
    <property type="match status" value="1"/>
</dbReference>
<dbReference type="InterPro" id="IPR002173">
    <property type="entry name" value="Carboh/pur_kinase_PfkB_CS"/>
</dbReference>
<feature type="region of interest" description="Cytidylyltransferase" evidence="16">
    <location>
        <begin position="346"/>
        <end position="480"/>
    </location>
</feature>
<comment type="function">
    <text evidence="1 16">Catalyzes the phosphorylation of D-glycero-D-manno-heptose 7-phosphate at the C-1 position to selectively form D-glycero-beta-D-manno-heptose-1,7-bisphosphate.</text>
</comment>
<comment type="similarity">
    <text evidence="15 16">In the C-terminal section; belongs to the cytidylyltransferase family.</text>
</comment>
<keyword evidence="8 16" id="KW-0418">Kinase</keyword>
<dbReference type="InterPro" id="IPR014729">
    <property type="entry name" value="Rossmann-like_a/b/a_fold"/>
</dbReference>
<evidence type="ECO:0000313" key="19">
    <source>
        <dbReference type="EMBL" id="OQX06894.1"/>
    </source>
</evidence>
<dbReference type="InterPro" id="IPR023030">
    <property type="entry name" value="Bifunc_HldE"/>
</dbReference>
<dbReference type="NCBIfam" id="NF008454">
    <property type="entry name" value="PRK11316.1"/>
    <property type="match status" value="1"/>
</dbReference>
<dbReference type="Gene3D" id="3.40.1190.20">
    <property type="match status" value="1"/>
</dbReference>
<comment type="function">
    <text evidence="2 16">Catalyzes the ADP transfer from ATP to D-glycero-beta-D-manno-heptose 1-phosphate, yielding ADP-D-glycero-beta-D-manno-heptose.</text>
</comment>
<dbReference type="PANTHER" id="PTHR46969:SF1">
    <property type="entry name" value="BIFUNCTIONAL PROTEIN HLDE"/>
    <property type="match status" value="1"/>
</dbReference>
<dbReference type="CDD" id="cd01172">
    <property type="entry name" value="RfaE_like"/>
    <property type="match status" value="1"/>
</dbReference>
<comment type="pathway">
    <text evidence="16">Nucleotide-sugar biosynthesis; ADP-L-glycero-beta-D-manno-heptose biosynthesis; ADP-L-glycero-beta-D-manno-heptose from D-glycero-beta-D-manno-heptose 7-phosphate: step 3/4.</text>
</comment>
<dbReference type="InterPro" id="IPR029056">
    <property type="entry name" value="Ribokinase-like"/>
</dbReference>
<evidence type="ECO:0000256" key="14">
    <source>
        <dbReference type="ARBA" id="ARBA00060955"/>
    </source>
</evidence>
<dbReference type="GO" id="GO:0016773">
    <property type="term" value="F:phosphotransferase activity, alcohol group as acceptor"/>
    <property type="evidence" value="ECO:0007669"/>
    <property type="project" value="InterPro"/>
</dbReference>
<evidence type="ECO:0000256" key="12">
    <source>
        <dbReference type="ARBA" id="ARBA00047428"/>
    </source>
</evidence>
<gene>
    <name evidence="16" type="primary">hldE</name>
    <name evidence="19" type="ORF">BWK73_29610</name>
</gene>
<comment type="caution">
    <text evidence="19">The sequence shown here is derived from an EMBL/GenBank/DDBJ whole genome shotgun (WGS) entry which is preliminary data.</text>
</comment>
<dbReference type="HAMAP" id="MF_01603">
    <property type="entry name" value="HldE"/>
    <property type="match status" value="1"/>
</dbReference>
<evidence type="ECO:0000256" key="3">
    <source>
        <dbReference type="ARBA" id="ARBA00004713"/>
    </source>
</evidence>
<dbReference type="NCBIfam" id="TIGR00125">
    <property type="entry name" value="cyt_tran_rel"/>
    <property type="match status" value="1"/>
</dbReference>
<dbReference type="PROSITE" id="PS00583">
    <property type="entry name" value="PFKB_KINASES_1"/>
    <property type="match status" value="1"/>
</dbReference>
<protein>
    <recommendedName>
        <fullName evidence="16">Bifunctional protein HldE</fullName>
    </recommendedName>
    <domain>
        <recommendedName>
            <fullName evidence="16">D-beta-D-heptose 7-phosphate kinase</fullName>
            <ecNumber evidence="16">2.7.1.167</ecNumber>
        </recommendedName>
        <alternativeName>
            <fullName evidence="16">D-beta-D-heptose 7-phosphotransferase</fullName>
        </alternativeName>
        <alternativeName>
            <fullName evidence="16">D-glycero-beta-D-manno-heptose-7-phosphate kinase</fullName>
        </alternativeName>
    </domain>
    <domain>
        <recommendedName>
            <fullName evidence="16">D-beta-D-heptose 1-phosphate adenylyltransferase</fullName>
            <ecNumber evidence="16">2.7.7.70</ecNumber>
        </recommendedName>
        <alternativeName>
            <fullName evidence="16">D-glycero-beta-D-manno-heptose 1-phosphate adenylyltransferase</fullName>
        </alternativeName>
    </domain>
</protein>
<dbReference type="FunFam" id="3.40.1190.20:FF:000002">
    <property type="entry name" value="Bifunctional protein HldE"/>
    <property type="match status" value="1"/>
</dbReference>
<dbReference type="STRING" id="1123401.GCA_000621325_03279"/>
<accession>A0A1Y1QJ26</accession>
<dbReference type="EC" id="2.7.1.167" evidence="16"/>
<dbReference type="GO" id="GO:0097171">
    <property type="term" value="P:ADP-L-glycero-beta-D-manno-heptose biosynthetic process"/>
    <property type="evidence" value="ECO:0007669"/>
    <property type="project" value="UniProtKB-UniPathway"/>
</dbReference>
<dbReference type="SUPFAM" id="SSF52374">
    <property type="entry name" value="Nucleotidylyl transferase"/>
    <property type="match status" value="1"/>
</dbReference>
<dbReference type="GO" id="GO:0009244">
    <property type="term" value="P:lipopolysaccharide core region biosynthetic process"/>
    <property type="evidence" value="ECO:0007669"/>
    <property type="project" value="UniProtKB-UniPathway"/>
</dbReference>
<name>A0A1Y1QJ26_9GAMM</name>
<evidence type="ECO:0000259" key="17">
    <source>
        <dbReference type="Pfam" id="PF00294"/>
    </source>
</evidence>
<dbReference type="Gene3D" id="3.40.50.620">
    <property type="entry name" value="HUPs"/>
    <property type="match status" value="1"/>
</dbReference>
<dbReference type="NCBIfam" id="TIGR02198">
    <property type="entry name" value="rfaE_dom_I"/>
    <property type="match status" value="1"/>
</dbReference>
<evidence type="ECO:0000259" key="18">
    <source>
        <dbReference type="Pfam" id="PF01467"/>
    </source>
</evidence>
<evidence type="ECO:0000256" key="6">
    <source>
        <dbReference type="ARBA" id="ARBA00022695"/>
    </source>
</evidence>
<keyword evidence="6 16" id="KW-0548">Nucleotidyltransferase</keyword>
<evidence type="ECO:0000256" key="9">
    <source>
        <dbReference type="ARBA" id="ARBA00022840"/>
    </source>
</evidence>
<keyword evidence="7 16" id="KW-0547">Nucleotide-binding</keyword>
<dbReference type="GO" id="GO:0033785">
    <property type="term" value="F:heptose 7-phosphate kinase activity"/>
    <property type="evidence" value="ECO:0007669"/>
    <property type="project" value="UniProtKB-UniRule"/>
</dbReference>
<sequence>MSLQIPAFDQARVLVVGDVMLDRYWSGQTSRISPEAPVPVVHVNTNARDERPGGAANVALNIASLGGQVSLLGYIGDDEAGESLSRVLQQRGVQTRFITLDNTPTITKLRILSRHQQLIRLDFEEGFLGRDHSALLAQFAQLLAEVDVVVLSDYRKGTLEHARQLVALARAAGKPVVVDPKAQDFASYQGATVITPNLAEFREAVGDWLDEADLVRRGQALLQRCELDNLLLTRSEQGMTLLRPDAAPVNLPTRAQEVFDVTGAGDTVVAVLAASMGAGLSVEHAMALANLAAGIVVGKVGTATVSVPELHKALQQHKAQLKGVVSEAQLLAAVQEARIHGERVVMTNGCFDILHVGHVTYLQEARKLGDRLIVAVNTDESVRALKGETRPVNTMANRMKMLAALACVDWVVDFSEDTPERLICAVKPDLLVKGGDNDPQKIPGNRCVWESGGDVVVLSFVDGVSTTNTIARIQNMAKES</sequence>
<dbReference type="InterPro" id="IPR011913">
    <property type="entry name" value="RfaE_dom_I"/>
</dbReference>
<evidence type="ECO:0000256" key="4">
    <source>
        <dbReference type="ARBA" id="ARBA00011738"/>
    </source>
</evidence>
<dbReference type="EC" id="2.7.7.70" evidence="16"/>
<comment type="similarity">
    <text evidence="14 16">In the N-terminal section; belongs to the carbohydrate kinase PfkB family.</text>
</comment>
<feature type="active site" evidence="16">
    <location>
        <position position="266"/>
    </location>
</feature>